<dbReference type="AlphaFoldDB" id="A0A6J4N7I5"/>
<reference evidence="4" key="1">
    <citation type="submission" date="2020-02" db="EMBL/GenBank/DDBJ databases">
        <authorList>
            <person name="Meier V. D."/>
        </authorList>
    </citation>
    <scope>NUCLEOTIDE SEQUENCE</scope>
    <source>
        <strain evidence="4">AVDCRST_MAG89</strain>
    </source>
</reference>
<gene>
    <name evidence="4" type="ORF">AVDCRST_MAG89-5087</name>
</gene>
<dbReference type="Pfam" id="PF00583">
    <property type="entry name" value="Acetyltransf_1"/>
    <property type="match status" value="1"/>
</dbReference>
<keyword evidence="1 4" id="KW-0808">Transferase</keyword>
<protein>
    <submittedName>
        <fullName evidence="4">Acetyltransferase, GNAT family</fullName>
    </submittedName>
</protein>
<evidence type="ECO:0000256" key="1">
    <source>
        <dbReference type="ARBA" id="ARBA00022679"/>
    </source>
</evidence>
<dbReference type="EMBL" id="CADCTV010001071">
    <property type="protein sequence ID" value="CAA9377081.1"/>
    <property type="molecule type" value="Genomic_DNA"/>
</dbReference>
<accession>A0A6J4N7I5</accession>
<evidence type="ECO:0000259" key="3">
    <source>
        <dbReference type="PROSITE" id="PS51186"/>
    </source>
</evidence>
<sequence>MIELILLGPGDADVLSRVAEGVFDYAVDPRWTAEFLADRRHHMIVARDEAAVVGMISAVDYVHPDKAPQLWINEVGVAPAHQRRGIARRLMDAMLQHGRAIGCTEAWLGTEEANVAARGLYESVGATPEPFILYAFPLLEPGTAQEE</sequence>
<proteinExistence type="predicted"/>
<feature type="domain" description="N-acetyltransferase" evidence="3">
    <location>
        <begin position="2"/>
        <end position="147"/>
    </location>
</feature>
<dbReference type="InterPro" id="IPR050832">
    <property type="entry name" value="Bact_Acetyltransf"/>
</dbReference>
<name>A0A6J4N7I5_9BACT</name>
<dbReference type="PANTHER" id="PTHR43877:SF1">
    <property type="entry name" value="ACETYLTRANSFERASE"/>
    <property type="match status" value="1"/>
</dbReference>
<dbReference type="GO" id="GO:0016747">
    <property type="term" value="F:acyltransferase activity, transferring groups other than amino-acyl groups"/>
    <property type="evidence" value="ECO:0007669"/>
    <property type="project" value="InterPro"/>
</dbReference>
<keyword evidence="2" id="KW-0012">Acyltransferase</keyword>
<evidence type="ECO:0000256" key="2">
    <source>
        <dbReference type="ARBA" id="ARBA00023315"/>
    </source>
</evidence>
<dbReference type="InterPro" id="IPR016181">
    <property type="entry name" value="Acyl_CoA_acyltransferase"/>
</dbReference>
<dbReference type="PROSITE" id="PS51186">
    <property type="entry name" value="GNAT"/>
    <property type="match status" value="1"/>
</dbReference>
<organism evidence="4">
    <name type="scientific">uncultured Gemmatimonadota bacterium</name>
    <dbReference type="NCBI Taxonomy" id="203437"/>
    <lineage>
        <taxon>Bacteria</taxon>
        <taxon>Pseudomonadati</taxon>
        <taxon>Gemmatimonadota</taxon>
        <taxon>environmental samples</taxon>
    </lineage>
</organism>
<dbReference type="CDD" id="cd04301">
    <property type="entry name" value="NAT_SF"/>
    <property type="match status" value="1"/>
</dbReference>
<dbReference type="SUPFAM" id="SSF55729">
    <property type="entry name" value="Acyl-CoA N-acyltransferases (Nat)"/>
    <property type="match status" value="1"/>
</dbReference>
<dbReference type="PANTHER" id="PTHR43877">
    <property type="entry name" value="AMINOALKYLPHOSPHONATE N-ACETYLTRANSFERASE-RELATED-RELATED"/>
    <property type="match status" value="1"/>
</dbReference>
<dbReference type="InterPro" id="IPR000182">
    <property type="entry name" value="GNAT_dom"/>
</dbReference>
<dbReference type="Gene3D" id="3.40.630.30">
    <property type="match status" value="1"/>
</dbReference>
<evidence type="ECO:0000313" key="4">
    <source>
        <dbReference type="EMBL" id="CAA9377081.1"/>
    </source>
</evidence>